<proteinExistence type="predicted"/>
<protein>
    <recommendedName>
        <fullName evidence="3">DUF1653 domain-containing protein</fullName>
    </recommendedName>
</protein>
<evidence type="ECO:0008006" key="3">
    <source>
        <dbReference type="Google" id="ProtNLM"/>
    </source>
</evidence>
<name>A0A7X5F130_9HYPH</name>
<keyword evidence="2" id="KW-1185">Reference proteome</keyword>
<organism evidence="1 2">
    <name type="scientific">Pannonibacter tanglangensis</name>
    <dbReference type="NCBI Taxonomy" id="2750084"/>
    <lineage>
        <taxon>Bacteria</taxon>
        <taxon>Pseudomonadati</taxon>
        <taxon>Pseudomonadota</taxon>
        <taxon>Alphaproteobacteria</taxon>
        <taxon>Hyphomicrobiales</taxon>
        <taxon>Stappiaceae</taxon>
        <taxon>Pannonibacter</taxon>
    </lineage>
</organism>
<sequence>MGAASLAGGLDPALRGSLWRHRKTQGVYRIVGRCRIEASGLHAFLYQGQDGTIWARPVDEFLDGRFERLTGEQDA</sequence>
<gene>
    <name evidence="1" type="ORF">GWI72_06060</name>
</gene>
<accession>A0A7X5F130</accession>
<evidence type="ECO:0000313" key="1">
    <source>
        <dbReference type="EMBL" id="NBN77831.1"/>
    </source>
</evidence>
<reference evidence="2" key="1">
    <citation type="submission" date="2020-01" db="EMBL/GenBank/DDBJ databases">
        <authorList>
            <person name="Fang Y."/>
            <person name="Sun R."/>
            <person name="Nie L."/>
            <person name="He J."/>
            <person name="Hao L."/>
            <person name="Wang L."/>
            <person name="Su S."/>
            <person name="Lv E."/>
            <person name="Zhang Z."/>
            <person name="Xie R."/>
            <person name="Liu H."/>
        </authorList>
    </citation>
    <scope>NUCLEOTIDE SEQUENCE [LARGE SCALE GENOMIC DNA]</scope>
    <source>
        <strain evidence="2">XCT-53</strain>
    </source>
</reference>
<dbReference type="EMBL" id="JAABLQ010000001">
    <property type="protein sequence ID" value="NBN77831.1"/>
    <property type="molecule type" value="Genomic_DNA"/>
</dbReference>
<comment type="caution">
    <text evidence="1">The sequence shown here is derived from an EMBL/GenBank/DDBJ whole genome shotgun (WGS) entry which is preliminary data.</text>
</comment>
<dbReference type="Proteomes" id="UP000586722">
    <property type="component" value="Unassembled WGS sequence"/>
</dbReference>
<dbReference type="AlphaFoldDB" id="A0A7X5F130"/>
<evidence type="ECO:0000313" key="2">
    <source>
        <dbReference type="Proteomes" id="UP000586722"/>
    </source>
</evidence>